<dbReference type="CDD" id="cd06225">
    <property type="entry name" value="HAMP"/>
    <property type="match status" value="1"/>
</dbReference>
<evidence type="ECO:0000256" key="9">
    <source>
        <dbReference type="ARBA" id="ARBA00022777"/>
    </source>
</evidence>
<feature type="transmembrane region" description="Helical" evidence="14">
    <location>
        <begin position="176"/>
        <end position="194"/>
    </location>
</feature>
<evidence type="ECO:0000256" key="13">
    <source>
        <dbReference type="ARBA" id="ARBA00023136"/>
    </source>
</evidence>
<comment type="catalytic activity">
    <reaction evidence="1">
        <text>ATP + protein L-histidine = ADP + protein N-phospho-L-histidine.</text>
        <dbReference type="EC" id="2.7.13.3"/>
    </reaction>
</comment>
<dbReference type="Pfam" id="PF02518">
    <property type="entry name" value="HATPase_c"/>
    <property type="match status" value="1"/>
</dbReference>
<keyword evidence="10" id="KW-0067">ATP-binding</keyword>
<dbReference type="InterPro" id="IPR005467">
    <property type="entry name" value="His_kinase_dom"/>
</dbReference>
<keyword evidence="8" id="KW-0547">Nucleotide-binding</keyword>
<evidence type="ECO:0000256" key="7">
    <source>
        <dbReference type="ARBA" id="ARBA00022692"/>
    </source>
</evidence>
<dbReference type="InterPro" id="IPR058125">
    <property type="entry name" value="CpxA"/>
</dbReference>
<dbReference type="Gene3D" id="3.30.450.210">
    <property type="entry name" value="Two-component sensor protein CpxA, periplasmic domain"/>
    <property type="match status" value="1"/>
</dbReference>
<feature type="domain" description="Histidine kinase" evidence="15">
    <location>
        <begin position="256"/>
        <end position="469"/>
    </location>
</feature>
<sequence>MKFLKLPSYTNTLSFQIFTSFWVIFLILLSIVFFIPKLDSRNYAELTGKELHSYQQEIITAIRENKLTRLLMLKKHPLPLEQSKDLHPILLKINTKQLIGALDDELDDATRFTHTANNPEKPFVKTFNNIKLAGPFTIHLTSITDDNKEEPYLLYFAQKVDPQRDFVNQIFDRPGLLLIFIMVLSSPLLLWQTLHISRPLKQLNIAAKSVALGNFIVTPDLETQGVSEFRRVGKTFNRMIEAIDGLLKTHQMLLSSVSHELRTPLTRLQLATALLRRRVGESNEITRIETEIARLDLMINDLLKFSRNQVNIHSKREVFPLEKLWHDVILDTEFEAEQRKIQFHFIQEVEHSEYYYLLGNKQSLTSALENLLRNALKYTSHTISAHIKRQGDNIMIYVDDDGAGLKEEEYKKIFQPFYRVDEERTKKIEGTGLGLAIVEHSVHQHYGEIWAEKSPLGGLRIAMTLPLYMGGG</sequence>
<evidence type="ECO:0000256" key="8">
    <source>
        <dbReference type="ARBA" id="ARBA00022741"/>
    </source>
</evidence>
<evidence type="ECO:0000256" key="10">
    <source>
        <dbReference type="ARBA" id="ARBA00022840"/>
    </source>
</evidence>
<dbReference type="Gene3D" id="1.10.287.130">
    <property type="match status" value="1"/>
</dbReference>
<dbReference type="InterPro" id="IPR036097">
    <property type="entry name" value="HisK_dim/P_sf"/>
</dbReference>
<dbReference type="InterPro" id="IPR003660">
    <property type="entry name" value="HAMP_dom"/>
</dbReference>
<keyword evidence="18" id="KW-1185">Reference proteome</keyword>
<feature type="domain" description="HAMP" evidence="16">
    <location>
        <begin position="194"/>
        <end position="248"/>
    </location>
</feature>
<dbReference type="InterPro" id="IPR050398">
    <property type="entry name" value="HssS/ArlS-like"/>
</dbReference>
<organism evidence="17 18">
    <name type="scientific">Actinobacillus porcinus</name>
    <dbReference type="NCBI Taxonomy" id="51048"/>
    <lineage>
        <taxon>Bacteria</taxon>
        <taxon>Pseudomonadati</taxon>
        <taxon>Pseudomonadota</taxon>
        <taxon>Gammaproteobacteria</taxon>
        <taxon>Pasteurellales</taxon>
        <taxon>Pasteurellaceae</taxon>
        <taxon>Actinobacillus</taxon>
    </lineage>
</organism>
<evidence type="ECO:0000313" key="17">
    <source>
        <dbReference type="EMBL" id="VTU08764.1"/>
    </source>
</evidence>
<dbReference type="PANTHER" id="PTHR45528:SF1">
    <property type="entry name" value="SENSOR HISTIDINE KINASE CPXA"/>
    <property type="match status" value="1"/>
</dbReference>
<dbReference type="EC" id="2.7.13.3" evidence="3"/>
<dbReference type="CDD" id="cd00082">
    <property type="entry name" value="HisKA"/>
    <property type="match status" value="1"/>
</dbReference>
<evidence type="ECO:0000256" key="6">
    <source>
        <dbReference type="ARBA" id="ARBA00022679"/>
    </source>
</evidence>
<keyword evidence="11 14" id="KW-1133">Transmembrane helix</keyword>
<proteinExistence type="predicted"/>
<dbReference type="PROSITE" id="PS50885">
    <property type="entry name" value="HAMP"/>
    <property type="match status" value="1"/>
</dbReference>
<name>A0ABY6TL30_9PAST</name>
<dbReference type="SUPFAM" id="SSF47384">
    <property type="entry name" value="Homodimeric domain of signal transducing histidine kinase"/>
    <property type="match status" value="1"/>
</dbReference>
<protein>
    <recommendedName>
        <fullName evidence="3">histidine kinase</fullName>
        <ecNumber evidence="3">2.7.13.3</ecNumber>
    </recommendedName>
</protein>
<dbReference type="Pfam" id="PF00672">
    <property type="entry name" value="HAMP"/>
    <property type="match status" value="1"/>
</dbReference>
<dbReference type="NCBIfam" id="NF007007">
    <property type="entry name" value="PRK09470.1"/>
    <property type="match status" value="1"/>
</dbReference>
<dbReference type="PANTHER" id="PTHR45528">
    <property type="entry name" value="SENSOR HISTIDINE KINASE CPXA"/>
    <property type="match status" value="1"/>
</dbReference>
<comment type="subcellular location">
    <subcellularLocation>
        <location evidence="2">Cell membrane</location>
        <topology evidence="2">Multi-pass membrane protein</topology>
    </subcellularLocation>
</comment>
<evidence type="ECO:0000256" key="12">
    <source>
        <dbReference type="ARBA" id="ARBA00023012"/>
    </source>
</evidence>
<evidence type="ECO:0000256" key="4">
    <source>
        <dbReference type="ARBA" id="ARBA00022475"/>
    </source>
</evidence>
<dbReference type="InterPro" id="IPR038515">
    <property type="entry name" value="CpxA_peri_sf"/>
</dbReference>
<evidence type="ECO:0000259" key="15">
    <source>
        <dbReference type="PROSITE" id="PS50109"/>
    </source>
</evidence>
<dbReference type="SUPFAM" id="SSF55874">
    <property type="entry name" value="ATPase domain of HSP90 chaperone/DNA topoisomerase II/histidine kinase"/>
    <property type="match status" value="1"/>
</dbReference>
<evidence type="ECO:0000256" key="5">
    <source>
        <dbReference type="ARBA" id="ARBA00022553"/>
    </source>
</evidence>
<keyword evidence="9" id="KW-0418">Kinase</keyword>
<dbReference type="GO" id="GO:0004673">
    <property type="term" value="F:protein histidine kinase activity"/>
    <property type="evidence" value="ECO:0007669"/>
    <property type="project" value="UniProtKB-EC"/>
</dbReference>
<reference evidence="17 18" key="1">
    <citation type="submission" date="2019-05" db="EMBL/GenBank/DDBJ databases">
        <authorList>
            <consortium name="Pathogen Informatics"/>
        </authorList>
    </citation>
    <scope>NUCLEOTIDE SEQUENCE [LARGE SCALE GENOMIC DNA]</scope>
    <source>
        <strain evidence="17 18">NM319</strain>
    </source>
</reference>
<dbReference type="Proteomes" id="UP000308167">
    <property type="component" value="Unassembled WGS sequence"/>
</dbReference>
<dbReference type="EMBL" id="CABFKI010000010">
    <property type="protein sequence ID" value="VTU08764.1"/>
    <property type="molecule type" value="Genomic_DNA"/>
</dbReference>
<keyword evidence="5" id="KW-0597">Phosphoprotein</keyword>
<evidence type="ECO:0000259" key="16">
    <source>
        <dbReference type="PROSITE" id="PS50885"/>
    </source>
</evidence>
<keyword evidence="13 14" id="KW-0472">Membrane</keyword>
<dbReference type="GeneID" id="86155981"/>
<evidence type="ECO:0000256" key="2">
    <source>
        <dbReference type="ARBA" id="ARBA00004651"/>
    </source>
</evidence>
<evidence type="ECO:0000256" key="14">
    <source>
        <dbReference type="SAM" id="Phobius"/>
    </source>
</evidence>
<keyword evidence="12" id="KW-0902">Two-component regulatory system</keyword>
<evidence type="ECO:0000256" key="1">
    <source>
        <dbReference type="ARBA" id="ARBA00000085"/>
    </source>
</evidence>
<evidence type="ECO:0000313" key="18">
    <source>
        <dbReference type="Proteomes" id="UP000308167"/>
    </source>
</evidence>
<evidence type="ECO:0000256" key="3">
    <source>
        <dbReference type="ARBA" id="ARBA00012438"/>
    </source>
</evidence>
<keyword evidence="6 17" id="KW-0808">Transferase</keyword>
<dbReference type="RefSeq" id="WP_135710621.1">
    <property type="nucleotide sequence ID" value="NZ_CABFKI010000010.1"/>
</dbReference>
<dbReference type="SMART" id="SM00388">
    <property type="entry name" value="HisKA"/>
    <property type="match status" value="1"/>
</dbReference>
<dbReference type="InterPro" id="IPR003661">
    <property type="entry name" value="HisK_dim/P_dom"/>
</dbReference>
<dbReference type="InterPro" id="IPR004358">
    <property type="entry name" value="Sig_transdc_His_kin-like_C"/>
</dbReference>
<dbReference type="InterPro" id="IPR036890">
    <property type="entry name" value="HATPase_C_sf"/>
</dbReference>
<dbReference type="InterPro" id="IPR003594">
    <property type="entry name" value="HATPase_dom"/>
</dbReference>
<feature type="transmembrane region" description="Helical" evidence="14">
    <location>
        <begin position="12"/>
        <end position="35"/>
    </location>
</feature>
<accession>A0ABY6TL30</accession>
<dbReference type="Pfam" id="PF00512">
    <property type="entry name" value="HisKA"/>
    <property type="match status" value="1"/>
</dbReference>
<gene>
    <name evidence="17" type="primary">cpxA_2</name>
    <name evidence="17" type="ORF">SAMEA1410922_01582</name>
</gene>
<keyword evidence="4" id="KW-1003">Cell membrane</keyword>
<dbReference type="PRINTS" id="PR00344">
    <property type="entry name" value="BCTRLSENSOR"/>
</dbReference>
<comment type="caution">
    <text evidence="17">The sequence shown here is derived from an EMBL/GenBank/DDBJ whole genome shotgun (WGS) entry which is preliminary data.</text>
</comment>
<keyword evidence="7 14" id="KW-0812">Transmembrane</keyword>
<dbReference type="Gene3D" id="3.30.565.10">
    <property type="entry name" value="Histidine kinase-like ATPase, C-terminal domain"/>
    <property type="match status" value="1"/>
</dbReference>
<evidence type="ECO:0000256" key="11">
    <source>
        <dbReference type="ARBA" id="ARBA00022989"/>
    </source>
</evidence>
<dbReference type="SMART" id="SM00304">
    <property type="entry name" value="HAMP"/>
    <property type="match status" value="1"/>
</dbReference>
<dbReference type="PROSITE" id="PS50109">
    <property type="entry name" value="HIS_KIN"/>
    <property type="match status" value="1"/>
</dbReference>
<dbReference type="SMART" id="SM00387">
    <property type="entry name" value="HATPase_c"/>
    <property type="match status" value="1"/>
</dbReference>